<feature type="transmembrane region" description="Helical" evidence="8">
    <location>
        <begin position="222"/>
        <end position="243"/>
    </location>
</feature>
<feature type="transmembrane region" description="Helical" evidence="8">
    <location>
        <begin position="283"/>
        <end position="307"/>
    </location>
</feature>
<comment type="subcellular location">
    <subcellularLocation>
        <location evidence="1">Cell membrane</location>
        <topology evidence="1">Multi-pass membrane protein</topology>
    </subcellularLocation>
    <subcellularLocation>
        <location evidence="7">Membrane</location>
        <topology evidence="7">Multi-pass membrane protein</topology>
    </subcellularLocation>
</comment>
<sequence>MSEFFGQFNPGLILIFAGVISAFLPISALRKFLLVAAPALALVAINLVFFGSGSNQYIGGQMNVAGFELATLRIDYLSLVWGYIFCIAGILNGIFGLHEKSHITDTCALLYTGAGIGAVFAGDLITLFVFWELLAVSSVFLVWRGGTKAYAAGMRYLAAHVFSGVLLLAGLTVHYQATDALAFDHLGLETPGGLLMLLAFGIKAGFPFLHNWIQDAYPKSSAVGTVILSVFSTKTAIYCLARGYAGTEILIYIGAVMTVFPVFFAVLNNDLRKVLSYSLNNQLGFMVCGIGLGTHLALNGVAAHVVVDILFKGLLFM</sequence>
<accession>A0A7V5NX29</accession>
<keyword evidence="2" id="KW-1003">Cell membrane</keyword>
<evidence type="ECO:0000256" key="8">
    <source>
        <dbReference type="SAM" id="Phobius"/>
    </source>
</evidence>
<dbReference type="EMBL" id="DROP01000128">
    <property type="protein sequence ID" value="HHI88683.1"/>
    <property type="molecule type" value="Genomic_DNA"/>
</dbReference>
<gene>
    <name evidence="10" type="ORF">ENK01_01905</name>
</gene>
<feature type="domain" description="NADH:quinone oxidoreductase/Mrp antiporter transmembrane" evidence="9">
    <location>
        <begin position="121"/>
        <end position="317"/>
    </location>
</feature>
<proteinExistence type="predicted"/>
<keyword evidence="4 8" id="KW-1133">Transmembrane helix</keyword>
<evidence type="ECO:0000256" key="3">
    <source>
        <dbReference type="ARBA" id="ARBA00022692"/>
    </source>
</evidence>
<feature type="transmembrane region" description="Helical" evidence="8">
    <location>
        <begin position="249"/>
        <end position="271"/>
    </location>
</feature>
<feature type="transmembrane region" description="Helical" evidence="8">
    <location>
        <begin position="155"/>
        <end position="173"/>
    </location>
</feature>
<feature type="transmembrane region" description="Helical" evidence="8">
    <location>
        <begin position="74"/>
        <end position="95"/>
    </location>
</feature>
<comment type="caution">
    <text evidence="10">The sequence shown here is derived from an EMBL/GenBank/DDBJ whole genome shotgun (WGS) entry which is preliminary data.</text>
</comment>
<feature type="transmembrane region" description="Helical" evidence="8">
    <location>
        <begin position="115"/>
        <end position="143"/>
    </location>
</feature>
<keyword evidence="5" id="KW-0560">Oxidoreductase</keyword>
<evidence type="ECO:0000256" key="6">
    <source>
        <dbReference type="ARBA" id="ARBA00023136"/>
    </source>
</evidence>
<dbReference type="GO" id="GO:0005886">
    <property type="term" value="C:plasma membrane"/>
    <property type="evidence" value="ECO:0007669"/>
    <property type="project" value="UniProtKB-SubCell"/>
</dbReference>
<evidence type="ECO:0000256" key="2">
    <source>
        <dbReference type="ARBA" id="ARBA00022475"/>
    </source>
</evidence>
<keyword evidence="3 7" id="KW-0812">Transmembrane</keyword>
<feature type="non-terminal residue" evidence="10">
    <location>
        <position position="317"/>
    </location>
</feature>
<dbReference type="Pfam" id="PF00361">
    <property type="entry name" value="Proton_antipo_M"/>
    <property type="match status" value="1"/>
</dbReference>
<dbReference type="InterPro" id="IPR052175">
    <property type="entry name" value="ComplexI-like_HydComp"/>
</dbReference>
<dbReference type="PANTHER" id="PTHR42682">
    <property type="entry name" value="HYDROGENASE-4 COMPONENT F"/>
    <property type="match status" value="1"/>
</dbReference>
<protein>
    <submittedName>
        <fullName evidence="10">Na(+)/H(+) antiporter subunit D</fullName>
    </submittedName>
</protein>
<reference evidence="10" key="1">
    <citation type="journal article" date="2020" name="mSystems">
        <title>Genome- and Community-Level Interaction Insights into Carbon Utilization and Element Cycling Functions of Hydrothermarchaeota in Hydrothermal Sediment.</title>
        <authorList>
            <person name="Zhou Z."/>
            <person name="Liu Y."/>
            <person name="Xu W."/>
            <person name="Pan J."/>
            <person name="Luo Z.H."/>
            <person name="Li M."/>
        </authorList>
    </citation>
    <scope>NUCLEOTIDE SEQUENCE [LARGE SCALE GENOMIC DNA]</scope>
    <source>
        <strain evidence="10">HyVt-538</strain>
    </source>
</reference>
<evidence type="ECO:0000256" key="4">
    <source>
        <dbReference type="ARBA" id="ARBA00022989"/>
    </source>
</evidence>
<evidence type="ECO:0000259" key="9">
    <source>
        <dbReference type="Pfam" id="PF00361"/>
    </source>
</evidence>
<evidence type="ECO:0000256" key="7">
    <source>
        <dbReference type="RuleBase" id="RU000320"/>
    </source>
</evidence>
<dbReference type="Proteomes" id="UP000885806">
    <property type="component" value="Unassembled WGS sequence"/>
</dbReference>
<evidence type="ECO:0000313" key="10">
    <source>
        <dbReference type="EMBL" id="HHI88683.1"/>
    </source>
</evidence>
<feature type="transmembrane region" description="Helical" evidence="8">
    <location>
        <begin position="35"/>
        <end position="53"/>
    </location>
</feature>
<name>A0A7V5NX29_9PROT</name>
<feature type="transmembrane region" description="Helical" evidence="8">
    <location>
        <begin position="12"/>
        <end position="29"/>
    </location>
</feature>
<dbReference type="PANTHER" id="PTHR42682:SF4">
    <property type="entry name" value="NADH-UBIQUINONE_PLASTOQUINONE"/>
    <property type="match status" value="1"/>
</dbReference>
<keyword evidence="6 8" id="KW-0472">Membrane</keyword>
<organism evidence="10">
    <name type="scientific">Hellea balneolensis</name>
    <dbReference type="NCBI Taxonomy" id="287478"/>
    <lineage>
        <taxon>Bacteria</taxon>
        <taxon>Pseudomonadati</taxon>
        <taxon>Pseudomonadota</taxon>
        <taxon>Alphaproteobacteria</taxon>
        <taxon>Maricaulales</taxon>
        <taxon>Robiginitomaculaceae</taxon>
        <taxon>Hellea</taxon>
    </lineage>
</organism>
<evidence type="ECO:0000256" key="1">
    <source>
        <dbReference type="ARBA" id="ARBA00004651"/>
    </source>
</evidence>
<dbReference type="GO" id="GO:0016491">
    <property type="term" value="F:oxidoreductase activity"/>
    <property type="evidence" value="ECO:0007669"/>
    <property type="project" value="UniProtKB-KW"/>
</dbReference>
<dbReference type="InterPro" id="IPR001750">
    <property type="entry name" value="ND/Mrp_TM"/>
</dbReference>
<dbReference type="AlphaFoldDB" id="A0A7V5NX29"/>
<evidence type="ECO:0000256" key="5">
    <source>
        <dbReference type="ARBA" id="ARBA00023002"/>
    </source>
</evidence>